<organism evidence="3 4">
    <name type="scientific">Artemia franciscana</name>
    <name type="common">Brine shrimp</name>
    <name type="synonym">Artemia sanfranciscana</name>
    <dbReference type="NCBI Taxonomy" id="6661"/>
    <lineage>
        <taxon>Eukaryota</taxon>
        <taxon>Metazoa</taxon>
        <taxon>Ecdysozoa</taxon>
        <taxon>Arthropoda</taxon>
        <taxon>Crustacea</taxon>
        <taxon>Branchiopoda</taxon>
        <taxon>Anostraca</taxon>
        <taxon>Artemiidae</taxon>
        <taxon>Artemia</taxon>
    </lineage>
</organism>
<feature type="non-terminal residue" evidence="3">
    <location>
        <position position="228"/>
    </location>
</feature>
<evidence type="ECO:0000313" key="4">
    <source>
        <dbReference type="Proteomes" id="UP001187531"/>
    </source>
</evidence>
<sequence length="228" mass="25727">MKSQDFVNIDNLIDNIKSQDLSIFYDGTVLTGLEDQLQDNPPDIDPKTFLENREKRVKKKSSTTVYLVLLIVTSSAKNPGRTLSNEPFIGCLNERVPALDFIEAVKCRGVTTDFISSHLNKLKAQEILEVDCLHCKILQCPSFNQTISKIRLVSSGVKQIQQDAFLKSAESLIEIDLSGNSLRRFPPAIMNLTELEILDLSNNNITTLPEGKQFFHLWKLKVLNMAFN</sequence>
<dbReference type="Gene3D" id="3.80.10.10">
    <property type="entry name" value="Ribonuclease Inhibitor"/>
    <property type="match status" value="1"/>
</dbReference>
<dbReference type="PANTHER" id="PTHR48051">
    <property type="match status" value="1"/>
</dbReference>
<dbReference type="EMBL" id="JAVRJZ010000004">
    <property type="protein sequence ID" value="KAK2723158.1"/>
    <property type="molecule type" value="Genomic_DNA"/>
</dbReference>
<dbReference type="PROSITE" id="PS51450">
    <property type="entry name" value="LRR"/>
    <property type="match status" value="1"/>
</dbReference>
<dbReference type="Pfam" id="PF13855">
    <property type="entry name" value="LRR_8"/>
    <property type="match status" value="1"/>
</dbReference>
<dbReference type="GO" id="GO:0005737">
    <property type="term" value="C:cytoplasm"/>
    <property type="evidence" value="ECO:0007669"/>
    <property type="project" value="TreeGrafter"/>
</dbReference>
<proteinExistence type="predicted"/>
<dbReference type="AlphaFoldDB" id="A0AA88I5F1"/>
<gene>
    <name evidence="3" type="ORF">QYM36_001737</name>
</gene>
<comment type="caution">
    <text evidence="3">The sequence shown here is derived from an EMBL/GenBank/DDBJ whole genome shotgun (WGS) entry which is preliminary data.</text>
</comment>
<evidence type="ECO:0000256" key="2">
    <source>
        <dbReference type="ARBA" id="ARBA00022737"/>
    </source>
</evidence>
<evidence type="ECO:0000313" key="3">
    <source>
        <dbReference type="EMBL" id="KAK2723158.1"/>
    </source>
</evidence>
<dbReference type="PRINTS" id="PR00019">
    <property type="entry name" value="LEURICHRPT"/>
</dbReference>
<dbReference type="PANTHER" id="PTHR48051:SF1">
    <property type="entry name" value="RAS SUPPRESSOR PROTEIN 1"/>
    <property type="match status" value="1"/>
</dbReference>
<accession>A0AA88I5F1</accession>
<dbReference type="InterPro" id="IPR032675">
    <property type="entry name" value="LRR_dom_sf"/>
</dbReference>
<keyword evidence="2" id="KW-0677">Repeat</keyword>
<dbReference type="Proteomes" id="UP001187531">
    <property type="component" value="Unassembled WGS sequence"/>
</dbReference>
<dbReference type="InterPro" id="IPR050216">
    <property type="entry name" value="LRR_domain-containing"/>
</dbReference>
<dbReference type="SUPFAM" id="SSF52058">
    <property type="entry name" value="L domain-like"/>
    <property type="match status" value="1"/>
</dbReference>
<protein>
    <submittedName>
        <fullName evidence="3">Uncharacterized protein</fullName>
    </submittedName>
</protein>
<dbReference type="InterPro" id="IPR001611">
    <property type="entry name" value="Leu-rich_rpt"/>
</dbReference>
<keyword evidence="4" id="KW-1185">Reference proteome</keyword>
<keyword evidence="1" id="KW-0433">Leucine-rich repeat</keyword>
<evidence type="ECO:0000256" key="1">
    <source>
        <dbReference type="ARBA" id="ARBA00022614"/>
    </source>
</evidence>
<reference evidence="3" key="1">
    <citation type="submission" date="2023-07" db="EMBL/GenBank/DDBJ databases">
        <title>Chromosome-level genome assembly of Artemia franciscana.</title>
        <authorList>
            <person name="Jo E."/>
        </authorList>
    </citation>
    <scope>NUCLEOTIDE SEQUENCE</scope>
    <source>
        <tissue evidence="3">Whole body</tissue>
    </source>
</reference>
<name>A0AA88I5F1_ARTSF</name>